<feature type="transmembrane region" description="Helical" evidence="2">
    <location>
        <begin position="67"/>
        <end position="85"/>
    </location>
</feature>
<evidence type="ECO:0000313" key="3">
    <source>
        <dbReference type="EMBL" id="KAJ0394082.1"/>
    </source>
</evidence>
<dbReference type="EMBL" id="JAKCXM010000437">
    <property type="protein sequence ID" value="KAJ0394082.1"/>
    <property type="molecule type" value="Genomic_DNA"/>
</dbReference>
<keyword evidence="2" id="KW-1133">Transmembrane helix</keyword>
<dbReference type="AlphaFoldDB" id="A0AAD5LV05"/>
<sequence>MATTAPPLSLAPAADADNAPSSSVTTALSSLTTCVRTSVTSDPRYALCQYRALLTKRLRIARRDRRSLVHALGVPLLFFVVLLLVPEIQVADFLPNYASSLPSPSQQAACPAERIAMNVLSPANRTRCERWFAYCNVGVIDCNTAACCDATDYRSPWYACANCAQPVTPGSPTCANRVCLRWNGSKLQVSLNAFVIAMITTLAMAFVPAALIAYVEQLQDDDDPQQGPDAEMEGRVSINDAVGMPLELFCMWWQAQDRYDALETFFARRFAGSHVVEQYGDHFRLHVPKSHGGVVVGSGVGGVGIRPREIFEAVERERAALGIQEYSVSDTSLEHIFNAVARRPLG</sequence>
<keyword evidence="2" id="KW-0472">Membrane</keyword>
<organism evidence="3 4">
    <name type="scientific">Pythium insidiosum</name>
    <name type="common">Pythiosis disease agent</name>
    <dbReference type="NCBI Taxonomy" id="114742"/>
    <lineage>
        <taxon>Eukaryota</taxon>
        <taxon>Sar</taxon>
        <taxon>Stramenopiles</taxon>
        <taxon>Oomycota</taxon>
        <taxon>Peronosporomycetes</taxon>
        <taxon>Pythiales</taxon>
        <taxon>Pythiaceae</taxon>
        <taxon>Pythium</taxon>
    </lineage>
</organism>
<name>A0AAD5LV05_PYTIN</name>
<keyword evidence="4" id="KW-1185">Reference proteome</keyword>
<feature type="region of interest" description="Disordered" evidence="1">
    <location>
        <begin position="1"/>
        <end position="20"/>
    </location>
</feature>
<protein>
    <recommendedName>
        <fullName evidence="5">Transmembrane protein</fullName>
    </recommendedName>
</protein>
<accession>A0AAD5LV05</accession>
<evidence type="ECO:0008006" key="5">
    <source>
        <dbReference type="Google" id="ProtNLM"/>
    </source>
</evidence>
<gene>
    <name evidence="3" type="ORF">P43SY_010121</name>
</gene>
<comment type="caution">
    <text evidence="3">The sequence shown here is derived from an EMBL/GenBank/DDBJ whole genome shotgun (WGS) entry which is preliminary data.</text>
</comment>
<proteinExistence type="predicted"/>
<evidence type="ECO:0000256" key="1">
    <source>
        <dbReference type="SAM" id="MobiDB-lite"/>
    </source>
</evidence>
<keyword evidence="2" id="KW-0812">Transmembrane</keyword>
<dbReference type="Proteomes" id="UP001209570">
    <property type="component" value="Unassembled WGS sequence"/>
</dbReference>
<evidence type="ECO:0000256" key="2">
    <source>
        <dbReference type="SAM" id="Phobius"/>
    </source>
</evidence>
<reference evidence="3" key="1">
    <citation type="submission" date="2021-12" db="EMBL/GenBank/DDBJ databases">
        <title>Prjna785345.</title>
        <authorList>
            <person name="Rujirawat T."/>
            <person name="Krajaejun T."/>
        </authorList>
    </citation>
    <scope>NUCLEOTIDE SEQUENCE</scope>
    <source>
        <strain evidence="3">Pi057C3</strain>
    </source>
</reference>
<feature type="transmembrane region" description="Helical" evidence="2">
    <location>
        <begin position="191"/>
        <end position="215"/>
    </location>
</feature>
<evidence type="ECO:0000313" key="4">
    <source>
        <dbReference type="Proteomes" id="UP001209570"/>
    </source>
</evidence>